<keyword evidence="5" id="KW-0479">Metal-binding</keyword>
<organism evidence="10 11">
    <name type="scientific">Ilyomonas limi</name>
    <dbReference type="NCBI Taxonomy" id="2575867"/>
    <lineage>
        <taxon>Bacteria</taxon>
        <taxon>Pseudomonadati</taxon>
        <taxon>Bacteroidota</taxon>
        <taxon>Chitinophagia</taxon>
        <taxon>Chitinophagales</taxon>
        <taxon>Chitinophagaceae</taxon>
        <taxon>Ilyomonas</taxon>
    </lineage>
</organism>
<evidence type="ECO:0000256" key="4">
    <source>
        <dbReference type="PIRNR" id="PIRNR004692"/>
    </source>
</evidence>
<keyword evidence="2" id="KW-0677">Repeat</keyword>
<dbReference type="InterPro" id="IPR035474">
    <property type="entry name" value="SIS_Kpsf"/>
</dbReference>
<dbReference type="CDD" id="cd05014">
    <property type="entry name" value="SIS_Kpsf"/>
    <property type="match status" value="1"/>
</dbReference>
<evidence type="ECO:0000259" key="9">
    <source>
        <dbReference type="PROSITE" id="PS51464"/>
    </source>
</evidence>
<dbReference type="Pfam" id="PF00571">
    <property type="entry name" value="CBS"/>
    <property type="match status" value="2"/>
</dbReference>
<dbReference type="FunFam" id="3.40.50.10490:FF:000011">
    <property type="entry name" value="Arabinose 5-phosphate isomerase"/>
    <property type="match status" value="1"/>
</dbReference>
<dbReference type="RefSeq" id="WP_137264001.1">
    <property type="nucleotide sequence ID" value="NZ_SZQL01000030.1"/>
</dbReference>
<keyword evidence="5" id="KW-0862">Zinc</keyword>
<dbReference type="Proteomes" id="UP000305848">
    <property type="component" value="Unassembled WGS sequence"/>
</dbReference>
<dbReference type="AlphaFoldDB" id="A0A4U3KQR3"/>
<dbReference type="CDD" id="cd04604">
    <property type="entry name" value="CBS_pair_SIS_assoc"/>
    <property type="match status" value="1"/>
</dbReference>
<keyword evidence="11" id="KW-1185">Reference proteome</keyword>
<comment type="similarity">
    <text evidence="1 4">Belongs to the SIS family. GutQ/KpsF subfamily.</text>
</comment>
<dbReference type="EMBL" id="SZQL01000030">
    <property type="protein sequence ID" value="TKK64648.1"/>
    <property type="molecule type" value="Genomic_DNA"/>
</dbReference>
<gene>
    <name evidence="10" type="ORF">FC093_22105</name>
</gene>
<feature type="site" description="Catalytically relevant" evidence="6">
    <location>
        <position position="52"/>
    </location>
</feature>
<dbReference type="Gene3D" id="3.40.50.10490">
    <property type="entry name" value="Glucose-6-phosphate isomerase like protein, domain 1"/>
    <property type="match status" value="1"/>
</dbReference>
<accession>A0A4U3KQR3</accession>
<feature type="binding site" evidence="5">
    <location>
        <position position="75"/>
    </location>
    <ligand>
        <name>Zn(2+)</name>
        <dbReference type="ChEBI" id="CHEBI:29105"/>
    </ligand>
</feature>
<dbReference type="InterPro" id="IPR050986">
    <property type="entry name" value="GutQ/KpsF_isomerases"/>
</dbReference>
<dbReference type="GO" id="GO:0019146">
    <property type="term" value="F:arabinose-5-phosphate isomerase activity"/>
    <property type="evidence" value="ECO:0007669"/>
    <property type="project" value="UniProtKB-ARBA"/>
</dbReference>
<feature type="site" description="Catalytically relevant" evidence="6">
    <location>
        <position position="145"/>
    </location>
</feature>
<evidence type="ECO:0000256" key="2">
    <source>
        <dbReference type="ARBA" id="ARBA00022737"/>
    </source>
</evidence>
<dbReference type="GO" id="GO:0005975">
    <property type="term" value="P:carbohydrate metabolic process"/>
    <property type="evidence" value="ECO:0007669"/>
    <property type="project" value="InterPro"/>
</dbReference>
<dbReference type="PANTHER" id="PTHR42745:SF1">
    <property type="entry name" value="ARABINOSE 5-PHOSPHATE ISOMERASE KDSD"/>
    <property type="match status" value="1"/>
</dbReference>
<dbReference type="InterPro" id="IPR046342">
    <property type="entry name" value="CBS_dom_sf"/>
</dbReference>
<dbReference type="InterPro" id="IPR001347">
    <property type="entry name" value="SIS_dom"/>
</dbReference>
<evidence type="ECO:0000256" key="5">
    <source>
        <dbReference type="PIRSR" id="PIRSR004692-2"/>
    </source>
</evidence>
<feature type="site" description="Catalytically relevant" evidence="6">
    <location>
        <position position="186"/>
    </location>
</feature>
<dbReference type="Pfam" id="PF01380">
    <property type="entry name" value="SIS"/>
    <property type="match status" value="1"/>
</dbReference>
<evidence type="ECO:0000256" key="3">
    <source>
        <dbReference type="ARBA" id="ARBA00023122"/>
    </source>
</evidence>
<dbReference type="InterPro" id="IPR004800">
    <property type="entry name" value="KdsD/KpsF-type"/>
</dbReference>
<proteinExistence type="inferred from homology"/>
<comment type="caution">
    <text evidence="10">The sequence shown here is derived from an EMBL/GenBank/DDBJ whole genome shotgun (WGS) entry which is preliminary data.</text>
</comment>
<dbReference type="GO" id="GO:1901135">
    <property type="term" value="P:carbohydrate derivative metabolic process"/>
    <property type="evidence" value="ECO:0007669"/>
    <property type="project" value="InterPro"/>
</dbReference>
<dbReference type="PIRSF" id="PIRSF004692">
    <property type="entry name" value="KdsD_KpsF"/>
    <property type="match status" value="1"/>
</dbReference>
<evidence type="ECO:0000256" key="6">
    <source>
        <dbReference type="PIRSR" id="PIRSR004692-3"/>
    </source>
</evidence>
<dbReference type="PROSITE" id="PS51464">
    <property type="entry name" value="SIS"/>
    <property type="match status" value="1"/>
</dbReference>
<dbReference type="NCBIfam" id="TIGR00393">
    <property type="entry name" value="kpsF"/>
    <property type="match status" value="1"/>
</dbReference>
<dbReference type="OrthoDB" id="9762536at2"/>
<evidence type="ECO:0000256" key="7">
    <source>
        <dbReference type="PROSITE-ProRule" id="PRU00703"/>
    </source>
</evidence>
<dbReference type="InterPro" id="IPR046348">
    <property type="entry name" value="SIS_dom_sf"/>
</dbReference>
<dbReference type="InterPro" id="IPR000644">
    <property type="entry name" value="CBS_dom"/>
</dbReference>
<dbReference type="GO" id="GO:0046872">
    <property type="term" value="F:metal ion binding"/>
    <property type="evidence" value="ECO:0007669"/>
    <property type="project" value="UniProtKB-KW"/>
</dbReference>
<dbReference type="SMART" id="SM00116">
    <property type="entry name" value="CBS"/>
    <property type="match status" value="2"/>
</dbReference>
<dbReference type="GO" id="GO:0097367">
    <property type="term" value="F:carbohydrate derivative binding"/>
    <property type="evidence" value="ECO:0007669"/>
    <property type="project" value="InterPro"/>
</dbReference>
<protein>
    <submittedName>
        <fullName evidence="10">KpsF/GutQ family sugar-phosphate isomerase</fullName>
    </submittedName>
</protein>
<evidence type="ECO:0000313" key="10">
    <source>
        <dbReference type="EMBL" id="TKK64648.1"/>
    </source>
</evidence>
<dbReference type="PROSITE" id="PS51371">
    <property type="entry name" value="CBS"/>
    <property type="match status" value="2"/>
</dbReference>
<keyword evidence="10" id="KW-0413">Isomerase</keyword>
<feature type="site" description="Catalytically relevant" evidence="6">
    <location>
        <position position="104"/>
    </location>
</feature>
<evidence type="ECO:0000259" key="8">
    <source>
        <dbReference type="PROSITE" id="PS51371"/>
    </source>
</evidence>
<evidence type="ECO:0000313" key="11">
    <source>
        <dbReference type="Proteomes" id="UP000305848"/>
    </source>
</evidence>
<feature type="domain" description="CBS" evidence="8">
    <location>
        <begin position="269"/>
        <end position="320"/>
    </location>
</feature>
<dbReference type="PANTHER" id="PTHR42745">
    <property type="match status" value="1"/>
</dbReference>
<sequence>MAADILTTAIQTIRSEAQSVAALTAFINDNFEKTVTAIHQSKGRIIISGIGKSAIIAQKIVATFNSTGTPALFMHAADAIHGDLGMIQREDMVMILSNSGNSPEVKALVPLIKGFGNRLIGMVGNTQSYLAAHADFVINASVVAEACPNNLAPTNSTTAQMVMGDVLAVCLMELKEFTEQDFARYHPGGNIGKRLYLRVEDMYKINPKPCVQLITPVKEVITEISRNRLGCTAVLDEANSLIGIITDGDVRRMLEQHDNISLLQAKDIYSKHPKIIAPQALAIEALNVMKKHDITQLIVVDNNVYAGVLHLHDLLREGII</sequence>
<name>A0A4U3KQR3_9BACT</name>
<feature type="domain" description="CBS" evidence="8">
    <location>
        <begin position="202"/>
        <end position="262"/>
    </location>
</feature>
<evidence type="ECO:0000256" key="1">
    <source>
        <dbReference type="ARBA" id="ARBA00008165"/>
    </source>
</evidence>
<feature type="domain" description="SIS" evidence="9">
    <location>
        <begin position="34"/>
        <end position="177"/>
    </location>
</feature>
<reference evidence="10 11" key="1">
    <citation type="submission" date="2019-05" db="EMBL/GenBank/DDBJ databases">
        <title>Panacibacter sp. strain 17mud1-8 Genome sequencing and assembly.</title>
        <authorList>
            <person name="Chhetri G."/>
        </authorList>
    </citation>
    <scope>NUCLEOTIDE SEQUENCE [LARGE SCALE GENOMIC DNA]</scope>
    <source>
        <strain evidence="10 11">17mud1-8</strain>
    </source>
</reference>
<dbReference type="SUPFAM" id="SSF53697">
    <property type="entry name" value="SIS domain"/>
    <property type="match status" value="1"/>
</dbReference>
<keyword evidence="3 7" id="KW-0129">CBS domain</keyword>
<dbReference type="Gene3D" id="3.10.580.10">
    <property type="entry name" value="CBS-domain"/>
    <property type="match status" value="1"/>
</dbReference>